<protein>
    <recommendedName>
        <fullName evidence="2">RagB/SusD domain-containing protein</fullName>
    </recommendedName>
</protein>
<sequence>MRRWKLAHIEYSGSNSRVHGLKIEKQGANFIYTYVDCDKEDRYFPAKMYRIPMPETELANNSAVQQYEEWR</sequence>
<evidence type="ECO:0008006" key="2">
    <source>
        <dbReference type="Google" id="ProtNLM"/>
    </source>
</evidence>
<accession>A0A645H590</accession>
<organism evidence="1">
    <name type="scientific">bioreactor metagenome</name>
    <dbReference type="NCBI Taxonomy" id="1076179"/>
    <lineage>
        <taxon>unclassified sequences</taxon>
        <taxon>metagenomes</taxon>
        <taxon>ecological metagenomes</taxon>
    </lineage>
</organism>
<proteinExistence type="predicted"/>
<evidence type="ECO:0000313" key="1">
    <source>
        <dbReference type="EMBL" id="MPN31013.1"/>
    </source>
</evidence>
<comment type="caution">
    <text evidence="1">The sequence shown here is derived from an EMBL/GenBank/DDBJ whole genome shotgun (WGS) entry which is preliminary data.</text>
</comment>
<dbReference type="EMBL" id="VSSQ01082362">
    <property type="protein sequence ID" value="MPN31013.1"/>
    <property type="molecule type" value="Genomic_DNA"/>
</dbReference>
<gene>
    <name evidence="1" type="ORF">SDC9_178484</name>
</gene>
<name>A0A645H590_9ZZZZ</name>
<dbReference type="AlphaFoldDB" id="A0A645H590"/>
<dbReference type="Gene3D" id="1.25.40.390">
    <property type="match status" value="1"/>
</dbReference>
<reference evidence="1" key="1">
    <citation type="submission" date="2019-08" db="EMBL/GenBank/DDBJ databases">
        <authorList>
            <person name="Kucharzyk K."/>
            <person name="Murdoch R.W."/>
            <person name="Higgins S."/>
            <person name="Loffler F."/>
        </authorList>
    </citation>
    <scope>NUCLEOTIDE SEQUENCE</scope>
</reference>